<evidence type="ECO:0000313" key="3">
    <source>
        <dbReference type="Proteomes" id="UP000822688"/>
    </source>
</evidence>
<evidence type="ECO:0000313" key="2">
    <source>
        <dbReference type="EMBL" id="KAG0572640.1"/>
    </source>
</evidence>
<protein>
    <submittedName>
        <fullName evidence="2">Uncharacterized protein</fullName>
    </submittedName>
</protein>
<dbReference type="AlphaFoldDB" id="A0A8T0HNY8"/>
<sequence>MQFDQSAANVSTYRSSAFLNFQRGATPPYAVREAFRINALETTVQRMASDLSTSNQQILEVKELLPCLINPHLQQQPSAPSPNLESSLPPAACTPLAPTGTDVAAQRSSARNQHTSLPLQEPEIPEAHVTLTSTMRD</sequence>
<keyword evidence="3" id="KW-1185">Reference proteome</keyword>
<organism evidence="2 3">
    <name type="scientific">Ceratodon purpureus</name>
    <name type="common">Fire moss</name>
    <name type="synonym">Dicranum purpureum</name>
    <dbReference type="NCBI Taxonomy" id="3225"/>
    <lineage>
        <taxon>Eukaryota</taxon>
        <taxon>Viridiplantae</taxon>
        <taxon>Streptophyta</taxon>
        <taxon>Embryophyta</taxon>
        <taxon>Bryophyta</taxon>
        <taxon>Bryophytina</taxon>
        <taxon>Bryopsida</taxon>
        <taxon>Dicranidae</taxon>
        <taxon>Pseudoditrichales</taxon>
        <taxon>Ditrichaceae</taxon>
        <taxon>Ceratodon</taxon>
    </lineage>
</organism>
<evidence type="ECO:0000256" key="1">
    <source>
        <dbReference type="SAM" id="MobiDB-lite"/>
    </source>
</evidence>
<feature type="region of interest" description="Disordered" evidence="1">
    <location>
        <begin position="72"/>
        <end position="137"/>
    </location>
</feature>
<name>A0A8T0HNY8_CERPU</name>
<gene>
    <name evidence="2" type="ORF">KC19_VG113000</name>
</gene>
<accession>A0A8T0HNY8</accession>
<comment type="caution">
    <text evidence="2">The sequence shown here is derived from an EMBL/GenBank/DDBJ whole genome shotgun (WGS) entry which is preliminary data.</text>
</comment>
<feature type="compositionally biased region" description="Low complexity" evidence="1">
    <location>
        <begin position="88"/>
        <end position="99"/>
    </location>
</feature>
<reference evidence="2" key="1">
    <citation type="submission" date="2020-06" db="EMBL/GenBank/DDBJ databases">
        <title>WGS assembly of Ceratodon purpureus strain R40.</title>
        <authorList>
            <person name="Carey S.B."/>
            <person name="Jenkins J."/>
            <person name="Shu S."/>
            <person name="Lovell J.T."/>
            <person name="Sreedasyam A."/>
            <person name="Maumus F."/>
            <person name="Tiley G.P."/>
            <person name="Fernandez-Pozo N."/>
            <person name="Barry K."/>
            <person name="Chen C."/>
            <person name="Wang M."/>
            <person name="Lipzen A."/>
            <person name="Daum C."/>
            <person name="Saski C.A."/>
            <person name="Payton A.C."/>
            <person name="Mcbreen J.C."/>
            <person name="Conrad R.E."/>
            <person name="Kollar L.M."/>
            <person name="Olsson S."/>
            <person name="Huttunen S."/>
            <person name="Landis J.B."/>
            <person name="Wickett N.J."/>
            <person name="Johnson M.G."/>
            <person name="Rensing S.A."/>
            <person name="Grimwood J."/>
            <person name="Schmutz J."/>
            <person name="Mcdaniel S.F."/>
        </authorList>
    </citation>
    <scope>NUCLEOTIDE SEQUENCE</scope>
    <source>
        <strain evidence="2">R40</strain>
    </source>
</reference>
<feature type="compositionally biased region" description="Polar residues" evidence="1">
    <location>
        <begin position="106"/>
        <end position="118"/>
    </location>
</feature>
<dbReference type="EMBL" id="CM026426">
    <property type="protein sequence ID" value="KAG0572640.1"/>
    <property type="molecule type" value="Genomic_DNA"/>
</dbReference>
<feature type="compositionally biased region" description="Polar residues" evidence="1">
    <location>
        <begin position="72"/>
        <end position="86"/>
    </location>
</feature>
<dbReference type="Proteomes" id="UP000822688">
    <property type="component" value="Chromosome V"/>
</dbReference>
<proteinExistence type="predicted"/>